<evidence type="ECO:0000313" key="8">
    <source>
        <dbReference type="EMBL" id="SUZ66606.1"/>
    </source>
</evidence>
<organism evidence="8">
    <name type="scientific">marine metagenome</name>
    <dbReference type="NCBI Taxonomy" id="408172"/>
    <lineage>
        <taxon>unclassified sequences</taxon>
        <taxon>metagenomes</taxon>
        <taxon>ecological metagenomes</taxon>
    </lineage>
</organism>
<evidence type="ECO:0000259" key="6">
    <source>
        <dbReference type="Pfam" id="PF01709"/>
    </source>
</evidence>
<evidence type="ECO:0000259" key="7">
    <source>
        <dbReference type="Pfam" id="PF20772"/>
    </source>
</evidence>
<proteinExistence type="inferred from homology"/>
<sequence>MAGHSKWANIRHRKGAQDAKRGKIFTKIIKEITVSARIGGGEVESNPRLRKAVANAKSNNMPADKITRAIKKGTGELEGANYEEVSYEGYGPGGGAIMMEIITDNRNRTVADIRHLLTKHGGNLGENGSVSWMFDKKGQIIIEKKPDNDDIIFEAAIQHGADDFSVDENFYAVTTDQTVIMEVRDGLEDEGFTIRSSEIEMIPKTLQKVNGQDAQNALKLLEALDDHDDINHVYSNFDFDENIINQD</sequence>
<evidence type="ECO:0000256" key="3">
    <source>
        <dbReference type="ARBA" id="ARBA00023015"/>
    </source>
</evidence>
<feature type="domain" description="TACO1/YebC-like N-terminal" evidence="7">
    <location>
        <begin position="5"/>
        <end position="76"/>
    </location>
</feature>
<dbReference type="PANTHER" id="PTHR12532">
    <property type="entry name" value="TRANSLATIONAL ACTIVATOR OF CYTOCHROME C OXIDASE 1"/>
    <property type="match status" value="1"/>
</dbReference>
<feature type="domain" description="TACO1/YebC-like second and third" evidence="6">
    <location>
        <begin position="82"/>
        <end position="237"/>
    </location>
</feature>
<evidence type="ECO:0000256" key="4">
    <source>
        <dbReference type="ARBA" id="ARBA00023125"/>
    </source>
</evidence>
<evidence type="ECO:0000256" key="5">
    <source>
        <dbReference type="ARBA" id="ARBA00023163"/>
    </source>
</evidence>
<dbReference type="NCBIfam" id="NF001030">
    <property type="entry name" value="PRK00110.1"/>
    <property type="match status" value="1"/>
</dbReference>
<gene>
    <name evidence="8" type="ORF">METZ01_LOCUS19460</name>
</gene>
<evidence type="ECO:0000256" key="2">
    <source>
        <dbReference type="ARBA" id="ARBA00022490"/>
    </source>
</evidence>
<dbReference type="GO" id="GO:0003677">
    <property type="term" value="F:DNA binding"/>
    <property type="evidence" value="ECO:0007669"/>
    <property type="project" value="UniProtKB-KW"/>
</dbReference>
<reference evidence="8" key="1">
    <citation type="submission" date="2018-05" db="EMBL/GenBank/DDBJ databases">
        <authorList>
            <person name="Lanie J.A."/>
            <person name="Ng W.-L."/>
            <person name="Kazmierczak K.M."/>
            <person name="Andrzejewski T.M."/>
            <person name="Davidsen T.M."/>
            <person name="Wayne K.J."/>
            <person name="Tettelin H."/>
            <person name="Glass J.I."/>
            <person name="Rusch D."/>
            <person name="Podicherti R."/>
            <person name="Tsui H.-C.T."/>
            <person name="Winkler M.E."/>
        </authorList>
    </citation>
    <scope>NUCLEOTIDE SEQUENCE</scope>
</reference>
<dbReference type="GO" id="GO:0005829">
    <property type="term" value="C:cytosol"/>
    <property type="evidence" value="ECO:0007669"/>
    <property type="project" value="TreeGrafter"/>
</dbReference>
<dbReference type="InterPro" id="IPR017856">
    <property type="entry name" value="Integrase-like_N"/>
</dbReference>
<dbReference type="Gene3D" id="1.10.10.200">
    <property type="match status" value="1"/>
</dbReference>
<dbReference type="InterPro" id="IPR048300">
    <property type="entry name" value="TACO1_YebC-like_2nd/3rd_dom"/>
</dbReference>
<dbReference type="Gene3D" id="3.30.70.980">
    <property type="match status" value="2"/>
</dbReference>
<name>A0A381PHX1_9ZZZZ</name>
<dbReference type="InterPro" id="IPR026564">
    <property type="entry name" value="Transcrip_reg_TACO1-like_dom3"/>
</dbReference>
<dbReference type="NCBIfam" id="NF009044">
    <property type="entry name" value="PRK12378.1"/>
    <property type="match status" value="1"/>
</dbReference>
<dbReference type="NCBIfam" id="TIGR01033">
    <property type="entry name" value="YebC/PmpR family DNA-binding transcriptional regulator"/>
    <property type="match status" value="1"/>
</dbReference>
<dbReference type="InterPro" id="IPR002876">
    <property type="entry name" value="Transcrip_reg_TACO1-like"/>
</dbReference>
<keyword evidence="3" id="KW-0805">Transcription regulation</keyword>
<dbReference type="EMBL" id="UINC01000988">
    <property type="protein sequence ID" value="SUZ66606.1"/>
    <property type="molecule type" value="Genomic_DNA"/>
</dbReference>
<keyword evidence="5" id="KW-0804">Transcription</keyword>
<evidence type="ECO:0008006" key="9">
    <source>
        <dbReference type="Google" id="ProtNLM"/>
    </source>
</evidence>
<dbReference type="HAMAP" id="MF_00693">
    <property type="entry name" value="Transcrip_reg_TACO1"/>
    <property type="match status" value="1"/>
</dbReference>
<dbReference type="Pfam" id="PF01709">
    <property type="entry name" value="Transcrip_reg"/>
    <property type="match status" value="1"/>
</dbReference>
<accession>A0A381PHX1</accession>
<dbReference type="Pfam" id="PF20772">
    <property type="entry name" value="TACO1_YebC_N"/>
    <property type="match status" value="1"/>
</dbReference>
<dbReference type="InterPro" id="IPR049083">
    <property type="entry name" value="TACO1_YebC_N"/>
</dbReference>
<comment type="similarity">
    <text evidence="1">Belongs to the TACO1 family.</text>
</comment>
<keyword evidence="2" id="KW-0963">Cytoplasm</keyword>
<dbReference type="FunFam" id="1.10.10.200:FF:000001">
    <property type="entry name" value="Probable transcriptional regulatory protein YebC"/>
    <property type="match status" value="1"/>
</dbReference>
<dbReference type="PANTHER" id="PTHR12532:SF6">
    <property type="entry name" value="TRANSCRIPTIONAL REGULATORY PROTEIN YEBC-RELATED"/>
    <property type="match status" value="1"/>
</dbReference>
<dbReference type="AlphaFoldDB" id="A0A381PHX1"/>
<dbReference type="InterPro" id="IPR029072">
    <property type="entry name" value="YebC-like"/>
</dbReference>
<dbReference type="SUPFAM" id="SSF75625">
    <property type="entry name" value="YebC-like"/>
    <property type="match status" value="1"/>
</dbReference>
<evidence type="ECO:0000256" key="1">
    <source>
        <dbReference type="ARBA" id="ARBA00008724"/>
    </source>
</evidence>
<keyword evidence="4" id="KW-0238">DNA-binding</keyword>
<protein>
    <recommendedName>
        <fullName evidence="9">Transcriptional regulatory protein</fullName>
    </recommendedName>
</protein>